<gene>
    <name evidence="1" type="ORF">RFULGI_LOCUS13842</name>
</gene>
<comment type="caution">
    <text evidence="1">The sequence shown here is derived from an EMBL/GenBank/DDBJ whole genome shotgun (WGS) entry which is preliminary data.</text>
</comment>
<dbReference type="SUPFAM" id="SSF81593">
    <property type="entry name" value="Nucleotidyltransferase substrate binding subunit/domain"/>
    <property type="match status" value="1"/>
</dbReference>
<sequence length="111" mass="12835">MKKQYFYGTVDYSSLVKARNTLDRILQTSQNEAEKMGVIMKKVLEFRGVEVGAARDVFREAARLKNVTVHAYQPEILDDLFANTAKEFLKNLDYLLNQIEKEAPKYATNRN</sequence>
<evidence type="ECO:0000313" key="1">
    <source>
        <dbReference type="EMBL" id="CAG8754463.1"/>
    </source>
</evidence>
<dbReference type="Proteomes" id="UP000789396">
    <property type="component" value="Unassembled WGS sequence"/>
</dbReference>
<proteinExistence type="predicted"/>
<accession>A0A9N9IZ12</accession>
<evidence type="ECO:0000313" key="2">
    <source>
        <dbReference type="Proteomes" id="UP000789396"/>
    </source>
</evidence>
<reference evidence="1" key="1">
    <citation type="submission" date="2021-06" db="EMBL/GenBank/DDBJ databases">
        <authorList>
            <person name="Kallberg Y."/>
            <person name="Tangrot J."/>
            <person name="Rosling A."/>
        </authorList>
    </citation>
    <scope>NUCLEOTIDE SEQUENCE</scope>
    <source>
        <strain evidence="1">IN212</strain>
    </source>
</reference>
<keyword evidence="2" id="KW-1185">Reference proteome</keyword>
<protein>
    <submittedName>
        <fullName evidence="1">13537_t:CDS:1</fullName>
    </submittedName>
</protein>
<dbReference type="OrthoDB" id="10367814at2759"/>
<name>A0A9N9IZ12_9GLOM</name>
<dbReference type="EMBL" id="CAJVPZ010037875">
    <property type="protein sequence ID" value="CAG8754463.1"/>
    <property type="molecule type" value="Genomic_DNA"/>
</dbReference>
<organism evidence="1 2">
    <name type="scientific">Racocetra fulgida</name>
    <dbReference type="NCBI Taxonomy" id="60492"/>
    <lineage>
        <taxon>Eukaryota</taxon>
        <taxon>Fungi</taxon>
        <taxon>Fungi incertae sedis</taxon>
        <taxon>Mucoromycota</taxon>
        <taxon>Glomeromycotina</taxon>
        <taxon>Glomeromycetes</taxon>
        <taxon>Diversisporales</taxon>
        <taxon>Gigasporaceae</taxon>
        <taxon>Racocetra</taxon>
    </lineage>
</organism>
<dbReference type="AlphaFoldDB" id="A0A9N9IZ12"/>